<dbReference type="Proteomes" id="UP000694388">
    <property type="component" value="Unplaced"/>
</dbReference>
<reference evidence="9" key="2">
    <citation type="submission" date="2025-09" db="UniProtKB">
        <authorList>
            <consortium name="Ensembl"/>
        </authorList>
    </citation>
    <scope>IDENTIFICATION</scope>
</reference>
<evidence type="ECO:0000256" key="5">
    <source>
        <dbReference type="ARBA" id="ARBA00023170"/>
    </source>
</evidence>
<accession>A0A8C4PZM2</accession>
<sequence>MAENLPDGRSYAICIHDAWDYMLALMKMMALFWILWHFHTMRRHLFIFSESWCLTIASVNDLILSLAFNVIRFRLLGPTEPNIDLLLSLLHAHLSVSVTVLLALLPEVRLWEVIVSSHYVPLLTSLYFLIRS</sequence>
<evidence type="ECO:0000313" key="10">
    <source>
        <dbReference type="Proteomes" id="UP000694388"/>
    </source>
</evidence>
<keyword evidence="5" id="KW-0675">Receptor</keyword>
<evidence type="ECO:0000256" key="2">
    <source>
        <dbReference type="ARBA" id="ARBA00007242"/>
    </source>
</evidence>
<keyword evidence="10" id="KW-1185">Reference proteome</keyword>
<evidence type="ECO:0000313" key="9">
    <source>
        <dbReference type="Ensembl" id="ENSEBUP00000007718.1"/>
    </source>
</evidence>
<dbReference type="GO" id="GO:0005886">
    <property type="term" value="C:plasma membrane"/>
    <property type="evidence" value="ECO:0007669"/>
    <property type="project" value="UniProtKB-SubCell"/>
</dbReference>
<dbReference type="InterPro" id="IPR043458">
    <property type="entry name" value="GPR158/179"/>
</dbReference>
<feature type="transmembrane region" description="Helical" evidence="8">
    <location>
        <begin position="21"/>
        <end position="39"/>
    </location>
</feature>
<name>A0A8C4PZM2_EPTBU</name>
<keyword evidence="6" id="KW-0325">Glycoprotein</keyword>
<organism evidence="9 10">
    <name type="scientific">Eptatretus burgeri</name>
    <name type="common">Inshore hagfish</name>
    <dbReference type="NCBI Taxonomy" id="7764"/>
    <lineage>
        <taxon>Eukaryota</taxon>
        <taxon>Metazoa</taxon>
        <taxon>Chordata</taxon>
        <taxon>Craniata</taxon>
        <taxon>Vertebrata</taxon>
        <taxon>Cyclostomata</taxon>
        <taxon>Myxini</taxon>
        <taxon>Myxiniformes</taxon>
        <taxon>Myxinidae</taxon>
        <taxon>Eptatretinae</taxon>
        <taxon>Eptatretus</taxon>
    </lineage>
</organism>
<dbReference type="GO" id="GO:0004930">
    <property type="term" value="F:G protein-coupled receptor activity"/>
    <property type="evidence" value="ECO:0007669"/>
    <property type="project" value="UniProtKB-KW"/>
</dbReference>
<protein>
    <submittedName>
        <fullName evidence="9">Uncharacterized protein</fullName>
    </submittedName>
</protein>
<evidence type="ECO:0000256" key="3">
    <source>
        <dbReference type="ARBA" id="ARBA00022475"/>
    </source>
</evidence>
<dbReference type="Ensembl" id="ENSEBUT00000008206.1">
    <property type="protein sequence ID" value="ENSEBUP00000007718.1"/>
    <property type="gene ID" value="ENSEBUG00000005034.1"/>
</dbReference>
<evidence type="ECO:0000256" key="8">
    <source>
        <dbReference type="SAM" id="Phobius"/>
    </source>
</evidence>
<evidence type="ECO:0000256" key="1">
    <source>
        <dbReference type="ARBA" id="ARBA00004651"/>
    </source>
</evidence>
<dbReference type="AlphaFoldDB" id="A0A8C4PZM2"/>
<keyword evidence="8" id="KW-1133">Transmembrane helix</keyword>
<dbReference type="PANTHER" id="PTHR32546:SF26">
    <property type="entry name" value="SMOG, ISOFORM D"/>
    <property type="match status" value="1"/>
</dbReference>
<evidence type="ECO:0000256" key="4">
    <source>
        <dbReference type="ARBA" id="ARBA00023040"/>
    </source>
</evidence>
<comment type="similarity">
    <text evidence="2">Belongs to the G-protein coupled receptor 3 family.</text>
</comment>
<keyword evidence="7" id="KW-0807">Transducer</keyword>
<reference evidence="9" key="1">
    <citation type="submission" date="2025-08" db="UniProtKB">
        <authorList>
            <consortium name="Ensembl"/>
        </authorList>
    </citation>
    <scope>IDENTIFICATION</scope>
</reference>
<evidence type="ECO:0000256" key="7">
    <source>
        <dbReference type="ARBA" id="ARBA00023224"/>
    </source>
</evidence>
<comment type="subcellular location">
    <subcellularLocation>
        <location evidence="1">Cell membrane</location>
        <topology evidence="1">Multi-pass membrane protein</topology>
    </subcellularLocation>
</comment>
<keyword evidence="4" id="KW-0297">G-protein coupled receptor</keyword>
<proteinExistence type="inferred from homology"/>
<dbReference type="PANTHER" id="PTHR32546">
    <property type="entry name" value="G-PROTEIN COUPLED RECEPTOR 158-RELATED"/>
    <property type="match status" value="1"/>
</dbReference>
<keyword evidence="8" id="KW-0472">Membrane</keyword>
<keyword evidence="8" id="KW-0812">Transmembrane</keyword>
<keyword evidence="3" id="KW-1003">Cell membrane</keyword>
<evidence type="ECO:0000256" key="6">
    <source>
        <dbReference type="ARBA" id="ARBA00023180"/>
    </source>
</evidence>